<keyword evidence="1" id="KW-0805">Transcription regulation</keyword>
<feature type="domain" description="RWP-RK" evidence="6">
    <location>
        <begin position="82"/>
        <end position="168"/>
    </location>
</feature>
<evidence type="ECO:0000259" key="6">
    <source>
        <dbReference type="PROSITE" id="PS51519"/>
    </source>
</evidence>
<keyword evidence="8" id="KW-1185">Reference proteome</keyword>
<dbReference type="EMBL" id="JACEIK010000652">
    <property type="protein sequence ID" value="MCD7460436.1"/>
    <property type="molecule type" value="Genomic_DNA"/>
</dbReference>
<organism evidence="7 8">
    <name type="scientific">Datura stramonium</name>
    <name type="common">Jimsonweed</name>
    <name type="synonym">Common thornapple</name>
    <dbReference type="NCBI Taxonomy" id="4076"/>
    <lineage>
        <taxon>Eukaryota</taxon>
        <taxon>Viridiplantae</taxon>
        <taxon>Streptophyta</taxon>
        <taxon>Embryophyta</taxon>
        <taxon>Tracheophyta</taxon>
        <taxon>Spermatophyta</taxon>
        <taxon>Magnoliopsida</taxon>
        <taxon>eudicotyledons</taxon>
        <taxon>Gunneridae</taxon>
        <taxon>Pentapetalae</taxon>
        <taxon>asterids</taxon>
        <taxon>lamiids</taxon>
        <taxon>Solanales</taxon>
        <taxon>Solanaceae</taxon>
        <taxon>Solanoideae</taxon>
        <taxon>Datureae</taxon>
        <taxon>Datura</taxon>
    </lineage>
</organism>
<evidence type="ECO:0000256" key="3">
    <source>
        <dbReference type="ARBA" id="ARBA00023163"/>
    </source>
</evidence>
<evidence type="ECO:0000256" key="1">
    <source>
        <dbReference type="ARBA" id="ARBA00023015"/>
    </source>
</evidence>
<evidence type="ECO:0000313" key="7">
    <source>
        <dbReference type="EMBL" id="MCD7460436.1"/>
    </source>
</evidence>
<evidence type="ECO:0000313" key="8">
    <source>
        <dbReference type="Proteomes" id="UP000823775"/>
    </source>
</evidence>
<protein>
    <recommendedName>
        <fullName evidence="6">RWP-RK domain-containing protein</fullName>
    </recommendedName>
</protein>
<gene>
    <name evidence="7" type="ORF">HAX54_043532</name>
</gene>
<feature type="coiled-coil region" evidence="5">
    <location>
        <begin position="302"/>
        <end position="336"/>
    </location>
</feature>
<dbReference type="PROSITE" id="PS51519">
    <property type="entry name" value="RWP_RK"/>
    <property type="match status" value="1"/>
</dbReference>
<dbReference type="PANTHER" id="PTHR32002">
    <property type="entry name" value="PROTEIN NLP8"/>
    <property type="match status" value="1"/>
</dbReference>
<evidence type="ECO:0000256" key="5">
    <source>
        <dbReference type="SAM" id="Coils"/>
    </source>
</evidence>
<proteinExistence type="predicted"/>
<dbReference type="InterPro" id="IPR045012">
    <property type="entry name" value="NLP"/>
</dbReference>
<dbReference type="Pfam" id="PF02042">
    <property type="entry name" value="RWP-RK"/>
    <property type="match status" value="1"/>
</dbReference>
<evidence type="ECO:0000256" key="4">
    <source>
        <dbReference type="ARBA" id="ARBA00023242"/>
    </source>
</evidence>
<sequence>MSNQGNNTMNQEEDSIWSLSPIPTAQNWLLFPAAIDCLGYSASERIHSQQHSDLSPYLDSSQRLEHGANASCENRKVIIDAQPNYQNTSSTTSSAAGTIRLQDIEQQFGKKRKEAAESLRVSVSTFKRICRIHGICRWPSAKRKRGKCVLSAASKCNASGTSEGFNEDSNLNSMSITGHVADDMDYSARPGVQPFLESTSKHQLSSPASNKDAEQKAKILFDTLIRLPLKDLIDPENETSMTGTLSILADNLSLFPGDEQAKRIIELKFDFPTLVHSWREYSRSQMHNQKFFSELEVTRNLAETSVKEEESLKATYKELEQKEKELITQLKAVQKEKAWVAEQRHVKFKQTKHWVSLAEEKAGRTKDKHLEMTTVSAKLNNLVDQWARLQSSFI</sequence>
<dbReference type="Proteomes" id="UP000823775">
    <property type="component" value="Unassembled WGS sequence"/>
</dbReference>
<keyword evidence="4" id="KW-0539">Nucleus</keyword>
<dbReference type="InterPro" id="IPR003035">
    <property type="entry name" value="RWP-RK_dom"/>
</dbReference>
<dbReference type="PANTHER" id="PTHR32002:SF62">
    <property type="entry name" value="PROTEIN NLP6-LIKE ISOFORM X1"/>
    <property type="match status" value="1"/>
</dbReference>
<evidence type="ECO:0000256" key="2">
    <source>
        <dbReference type="ARBA" id="ARBA00023125"/>
    </source>
</evidence>
<comment type="caution">
    <text evidence="7">The sequence shown here is derived from an EMBL/GenBank/DDBJ whole genome shotgun (WGS) entry which is preliminary data.</text>
</comment>
<name>A0ABS8SNA6_DATST</name>
<reference evidence="7 8" key="1">
    <citation type="journal article" date="2021" name="BMC Genomics">
        <title>Datura genome reveals duplications of psychoactive alkaloid biosynthetic genes and high mutation rate following tissue culture.</title>
        <authorList>
            <person name="Rajewski A."/>
            <person name="Carter-House D."/>
            <person name="Stajich J."/>
            <person name="Litt A."/>
        </authorList>
    </citation>
    <scope>NUCLEOTIDE SEQUENCE [LARGE SCALE GENOMIC DNA]</scope>
    <source>
        <strain evidence="7">AR-01</strain>
    </source>
</reference>
<keyword evidence="2" id="KW-0238">DNA-binding</keyword>
<keyword evidence="3" id="KW-0804">Transcription</keyword>
<keyword evidence="5" id="KW-0175">Coiled coil</keyword>
<accession>A0ABS8SNA6</accession>